<protein>
    <submittedName>
        <fullName evidence="3">Universal stress protein UspA-like protein</fullName>
    </submittedName>
</protein>
<dbReference type="Gene3D" id="3.40.50.620">
    <property type="entry name" value="HUPs"/>
    <property type="match status" value="1"/>
</dbReference>
<dbReference type="CDD" id="cd00293">
    <property type="entry name" value="USP-like"/>
    <property type="match status" value="1"/>
</dbReference>
<dbReference type="PANTHER" id="PTHR46268:SF6">
    <property type="entry name" value="UNIVERSAL STRESS PROTEIN UP12"/>
    <property type="match status" value="1"/>
</dbReference>
<comment type="similarity">
    <text evidence="1">Belongs to the universal stress protein A family.</text>
</comment>
<dbReference type="InterPro" id="IPR006015">
    <property type="entry name" value="Universal_stress_UspA"/>
</dbReference>
<dbReference type="PRINTS" id="PR01438">
    <property type="entry name" value="UNVRSLSTRESS"/>
</dbReference>
<evidence type="ECO:0000256" key="1">
    <source>
        <dbReference type="ARBA" id="ARBA00008791"/>
    </source>
</evidence>
<gene>
    <name evidence="3" type="ORF">Trichorick_00168</name>
</gene>
<organism evidence="3 4">
    <name type="scientific">Candidatus Trichorickettsia mobilis</name>
    <dbReference type="NCBI Taxonomy" id="1346319"/>
    <lineage>
        <taxon>Bacteria</taxon>
        <taxon>Pseudomonadati</taxon>
        <taxon>Pseudomonadota</taxon>
        <taxon>Alphaproteobacteria</taxon>
        <taxon>Rickettsiales</taxon>
        <taxon>Rickettsiaceae</taxon>
        <taxon>Rickettsieae</taxon>
        <taxon>Candidatus Trichorickettsia</taxon>
    </lineage>
</organism>
<keyword evidence="4" id="KW-1185">Reference proteome</keyword>
<accession>A0ABZ0US07</accession>
<feature type="domain" description="UspA" evidence="2">
    <location>
        <begin position="1"/>
        <end position="141"/>
    </location>
</feature>
<proteinExistence type="inferred from homology"/>
<evidence type="ECO:0000313" key="4">
    <source>
        <dbReference type="Proteomes" id="UP001326613"/>
    </source>
</evidence>
<evidence type="ECO:0000259" key="2">
    <source>
        <dbReference type="Pfam" id="PF00582"/>
    </source>
</evidence>
<dbReference type="EMBL" id="CP112932">
    <property type="protein sequence ID" value="WPY00296.1"/>
    <property type="molecule type" value="Genomic_DNA"/>
</dbReference>
<reference evidence="3 4" key="1">
    <citation type="submission" date="2022-10" db="EMBL/GenBank/DDBJ databases">
        <title>Host association and intracellularity evolved multiple times independently in the Rickettsiales.</title>
        <authorList>
            <person name="Castelli M."/>
            <person name="Nardi T."/>
            <person name="Gammuto L."/>
            <person name="Bellinzona G."/>
            <person name="Sabaneyeva E."/>
            <person name="Potekhin A."/>
            <person name="Serra V."/>
            <person name="Petroni G."/>
            <person name="Sassera D."/>
        </authorList>
    </citation>
    <scope>NUCLEOTIDE SEQUENCE [LARGE SCALE GENOMIC DNA]</scope>
    <source>
        <strain evidence="3 4">Kr 154-4</strain>
    </source>
</reference>
<dbReference type="PANTHER" id="PTHR46268">
    <property type="entry name" value="STRESS RESPONSE PROTEIN NHAX"/>
    <property type="match status" value="1"/>
</dbReference>
<name>A0ABZ0US07_9RICK</name>
<dbReference type="SUPFAM" id="SSF52402">
    <property type="entry name" value="Adenine nucleotide alpha hydrolases-like"/>
    <property type="match status" value="1"/>
</dbReference>
<dbReference type="Pfam" id="PF00582">
    <property type="entry name" value="Usp"/>
    <property type="match status" value="1"/>
</dbReference>
<evidence type="ECO:0000313" key="3">
    <source>
        <dbReference type="EMBL" id="WPY00296.1"/>
    </source>
</evidence>
<dbReference type="InterPro" id="IPR014729">
    <property type="entry name" value="Rossmann-like_a/b/a_fold"/>
</dbReference>
<dbReference type="Proteomes" id="UP001326613">
    <property type="component" value="Chromosome"/>
</dbReference>
<sequence length="143" mass="16454">MFRNIVIPIDLADKQSVKAILPVAINFVQAFNATLNFVHIIPDFGMKVIEDYLPKNWSKDQKKKYEEQIQALIQQYLPHDMKVNFRVDRGAVYDEVIQYANEIKADLIIVSAVRPQLRDYMLGPNASKIVRHASVSVLVVRED</sequence>
<dbReference type="RefSeq" id="WP_323738383.1">
    <property type="nucleotide sequence ID" value="NZ_CP112932.1"/>
</dbReference>
<dbReference type="InterPro" id="IPR006016">
    <property type="entry name" value="UspA"/>
</dbReference>